<feature type="region of interest" description="Disordered" evidence="1">
    <location>
        <begin position="293"/>
        <end position="329"/>
    </location>
</feature>
<evidence type="ECO:0000256" key="1">
    <source>
        <dbReference type="SAM" id="MobiDB-lite"/>
    </source>
</evidence>
<protein>
    <recommendedName>
        <fullName evidence="4">Lipoprotein</fullName>
    </recommendedName>
</protein>
<feature type="region of interest" description="Disordered" evidence="1">
    <location>
        <begin position="513"/>
        <end position="532"/>
    </location>
</feature>
<feature type="compositionally biased region" description="Acidic residues" evidence="1">
    <location>
        <begin position="296"/>
        <end position="305"/>
    </location>
</feature>
<evidence type="ECO:0008006" key="4">
    <source>
        <dbReference type="Google" id="ProtNLM"/>
    </source>
</evidence>
<organism evidence="2 3">
    <name type="scientific">Sedimentitalea nanhaiensis</name>
    <dbReference type="NCBI Taxonomy" id="999627"/>
    <lineage>
        <taxon>Bacteria</taxon>
        <taxon>Pseudomonadati</taxon>
        <taxon>Pseudomonadota</taxon>
        <taxon>Alphaproteobacteria</taxon>
        <taxon>Rhodobacterales</taxon>
        <taxon>Paracoccaceae</taxon>
        <taxon>Sedimentitalea</taxon>
    </lineage>
</organism>
<dbReference type="RefSeq" id="WP_175543435.1">
    <property type="nucleotide sequence ID" value="NZ_FPAW01000040.1"/>
</dbReference>
<name>A0A1I7E191_9RHOB</name>
<feature type="region of interest" description="Disordered" evidence="1">
    <location>
        <begin position="419"/>
        <end position="438"/>
    </location>
</feature>
<feature type="compositionally biased region" description="Low complexity" evidence="1">
    <location>
        <begin position="513"/>
        <end position="524"/>
    </location>
</feature>
<dbReference type="Proteomes" id="UP000182466">
    <property type="component" value="Unassembled WGS sequence"/>
</dbReference>
<sequence>MVQSNKILTVSYGTFSCTLEGFDDSFGTMKAIAEYFRDLASDDRYFGAEPPVPDAEMMTRIAQHEISRKVEAHNEDGRGIVLRVRDLDPVAPSGSEGAVHQRADEPAATIEIQDQSRPASPEPVFEIQHPELVDDAQVPNETGAMPELSSGSPSSSDRPESACDSIESPEIEDFAADMAASLVDAKDDTQPSRMDTPDGTVACDAPDTRANDGFVSDGSDFGADVTSAEPQRRTETEVTEIGPSNPEISDSDQVCIPADDPIAAATTQSDMPLATNDAAPEPHVCVADRFERDSNEVETTDESWEDSSYPFDTPEIERTPPPVQVDAPPTETRFNVSGLGDTIAAKLQRIRAVVSRHEVAAQGNNASRELTEDEPADAFVTKVADEMTEALNADADNLLGSVLKRLEVKDVPEKSLRTDAVDTKALQGPVSGDPNPEEEIRLDADAEWGELPDETADFDERFEDANLAEKDSFQASLKALEGHTDSDNTGRSRPDPDLALEPETEMMLSILDSASESSAETPPSEADHICPIHDDMNSAKSEMIETASRTQGLQLEQLPLKNGPRVLKVKRSELENALAAGELEELGQDTPRPKFHCNIEQTARESVGSSTSKDVNPSEKPDSAEPLLHRPIETEPQPLPMNEQELQRLMGTTDQKMTDDETTVAHASYGHARAVASTVLKGNPQQQRPIDDVDDSAFREDLERIIRPRRPVAREIGPDRPSTEPRPGPLKLVAEQRIDCDIQGGPVRPRRIPAEAMEDVSNQHTCNESFVEFATGMGATGLPELLEAAAAYMSFVEGRAQFSRPQLMTKVRQISSTSFNREDGLRSFGLLLRQGKIQKTGGGRFAASSEIGFRRDGDGAVEITGNDGRPRFQSSRRA</sequence>
<feature type="compositionally biased region" description="Basic and acidic residues" evidence="1">
    <location>
        <begin position="616"/>
        <end position="626"/>
    </location>
</feature>
<dbReference type="PROSITE" id="PS51257">
    <property type="entry name" value="PROKAR_LIPOPROTEIN"/>
    <property type="match status" value="1"/>
</dbReference>
<accession>A0A1I7E191</accession>
<gene>
    <name evidence="2" type="ORF">SAMN05216236_14041</name>
</gene>
<feature type="region of interest" description="Disordered" evidence="1">
    <location>
        <begin position="857"/>
        <end position="878"/>
    </location>
</feature>
<feature type="region of interest" description="Disordered" evidence="1">
    <location>
        <begin position="186"/>
        <end position="254"/>
    </location>
</feature>
<dbReference type="EMBL" id="FPAW01000040">
    <property type="protein sequence ID" value="SFU17702.1"/>
    <property type="molecule type" value="Genomic_DNA"/>
</dbReference>
<feature type="region of interest" description="Disordered" evidence="1">
    <location>
        <begin position="141"/>
        <end position="165"/>
    </location>
</feature>
<proteinExistence type="predicted"/>
<dbReference type="AlphaFoldDB" id="A0A1I7E191"/>
<feature type="region of interest" description="Disordered" evidence="1">
    <location>
        <begin position="601"/>
        <end position="626"/>
    </location>
</feature>
<evidence type="ECO:0000313" key="2">
    <source>
        <dbReference type="EMBL" id="SFU17702.1"/>
    </source>
</evidence>
<dbReference type="STRING" id="999627.SAMN05216236_14041"/>
<evidence type="ECO:0000313" key="3">
    <source>
        <dbReference type="Proteomes" id="UP000182466"/>
    </source>
</evidence>
<keyword evidence="3" id="KW-1185">Reference proteome</keyword>
<reference evidence="2 3" key="1">
    <citation type="submission" date="2016-10" db="EMBL/GenBank/DDBJ databases">
        <authorList>
            <person name="de Groot N.N."/>
        </authorList>
    </citation>
    <scope>NUCLEOTIDE SEQUENCE [LARGE SCALE GENOMIC DNA]</scope>
    <source>
        <strain evidence="2 3">CGMCC 1.10959</strain>
    </source>
</reference>
<dbReference type="eggNOG" id="ENOG502Z8NH">
    <property type="taxonomic scope" value="Bacteria"/>
</dbReference>